<evidence type="ECO:0000256" key="1">
    <source>
        <dbReference type="ARBA" id="ARBA00010515"/>
    </source>
</evidence>
<dbReference type="InterPro" id="IPR029058">
    <property type="entry name" value="AB_hydrolase_fold"/>
</dbReference>
<sequence>MKAQALALPNGSTQDLTIVKSFLVLLLALTAHLSFGQLRPYAGQDDPQVFSEIRPFLKALNSGNGKPLEQLSPADARQVLVGAQKSVQVDYSGIQETEKVISQNGYKVKVHITKPIGVKPNAPVFIFVHGGGWVLGDYPTHRRLVRDLVVNSGAVAVFPDYTPSPEAKYPVAINEIYAATQWISEHGKEIGVNGKNLAVVGNSVGGNMSAAIALMAKNNNGPAIKLQVLLWPVTDANFETGSYNEFAEGRFLTKNMMKWFWDNYLPEVEKRKEIYASPLQATVEQLKGLPEALVQTAENDVLRDEGEAYARKLNEAGVKVTLARYNGLIHDYGMLNPISGVTASKVAVLQAALSIKEALK</sequence>
<dbReference type="InterPro" id="IPR002168">
    <property type="entry name" value="Lipase_GDXG_HIS_AS"/>
</dbReference>
<evidence type="ECO:0000313" key="5">
    <source>
        <dbReference type="Proteomes" id="UP001236507"/>
    </source>
</evidence>
<evidence type="ECO:0000259" key="3">
    <source>
        <dbReference type="Pfam" id="PF07859"/>
    </source>
</evidence>
<feature type="domain" description="Alpha/beta hydrolase fold-3" evidence="3">
    <location>
        <begin position="126"/>
        <end position="332"/>
    </location>
</feature>
<dbReference type="Pfam" id="PF07859">
    <property type="entry name" value="Abhydrolase_3"/>
    <property type="match status" value="1"/>
</dbReference>
<keyword evidence="5" id="KW-1185">Reference proteome</keyword>
<dbReference type="PANTHER" id="PTHR48081">
    <property type="entry name" value="AB HYDROLASE SUPERFAMILY PROTEIN C4A8.06C"/>
    <property type="match status" value="1"/>
</dbReference>
<organism evidence="4 5">
    <name type="scientific">Flectobacillus roseus</name>
    <dbReference type="NCBI Taxonomy" id="502259"/>
    <lineage>
        <taxon>Bacteria</taxon>
        <taxon>Pseudomonadati</taxon>
        <taxon>Bacteroidota</taxon>
        <taxon>Cytophagia</taxon>
        <taxon>Cytophagales</taxon>
        <taxon>Flectobacillaceae</taxon>
        <taxon>Flectobacillus</taxon>
    </lineage>
</organism>
<dbReference type="Gene3D" id="3.40.50.1820">
    <property type="entry name" value="alpha/beta hydrolase"/>
    <property type="match status" value="1"/>
</dbReference>
<evidence type="ECO:0000313" key="4">
    <source>
        <dbReference type="EMBL" id="MDI9857593.1"/>
    </source>
</evidence>
<protein>
    <submittedName>
        <fullName evidence="4">Alpha/beta hydrolase</fullName>
    </submittedName>
</protein>
<dbReference type="Proteomes" id="UP001236507">
    <property type="component" value="Unassembled WGS sequence"/>
</dbReference>
<dbReference type="PROSITE" id="PS01173">
    <property type="entry name" value="LIPASE_GDXG_HIS"/>
    <property type="match status" value="1"/>
</dbReference>
<dbReference type="RefSeq" id="WP_283342940.1">
    <property type="nucleotide sequence ID" value="NZ_JASHIF010000001.1"/>
</dbReference>
<comment type="similarity">
    <text evidence="1">Belongs to the 'GDXG' lipolytic enzyme family.</text>
</comment>
<comment type="caution">
    <text evidence="4">The sequence shown here is derived from an EMBL/GenBank/DDBJ whole genome shotgun (WGS) entry which is preliminary data.</text>
</comment>
<evidence type="ECO:0000256" key="2">
    <source>
        <dbReference type="ARBA" id="ARBA00022801"/>
    </source>
</evidence>
<dbReference type="SUPFAM" id="SSF53474">
    <property type="entry name" value="alpha/beta-Hydrolases"/>
    <property type="match status" value="1"/>
</dbReference>
<dbReference type="PANTHER" id="PTHR48081:SF8">
    <property type="entry name" value="ALPHA_BETA HYDROLASE FOLD-3 DOMAIN-CONTAINING PROTEIN-RELATED"/>
    <property type="match status" value="1"/>
</dbReference>
<name>A0ABT6Y3B8_9BACT</name>
<dbReference type="InterPro" id="IPR013094">
    <property type="entry name" value="AB_hydrolase_3"/>
</dbReference>
<dbReference type="GO" id="GO:0016787">
    <property type="term" value="F:hydrolase activity"/>
    <property type="evidence" value="ECO:0007669"/>
    <property type="project" value="UniProtKB-KW"/>
</dbReference>
<reference evidence="4 5" key="1">
    <citation type="submission" date="2023-05" db="EMBL/GenBank/DDBJ databases">
        <title>Novel species of genus Flectobacillus isolated from stream in China.</title>
        <authorList>
            <person name="Lu H."/>
        </authorList>
    </citation>
    <scope>NUCLEOTIDE SEQUENCE [LARGE SCALE GENOMIC DNA]</scope>
    <source>
        <strain evidence="4 5">KCTC 42575</strain>
    </source>
</reference>
<dbReference type="EMBL" id="JASHIF010000001">
    <property type="protein sequence ID" value="MDI9857593.1"/>
    <property type="molecule type" value="Genomic_DNA"/>
</dbReference>
<proteinExistence type="inferred from homology"/>
<dbReference type="InterPro" id="IPR050300">
    <property type="entry name" value="GDXG_lipolytic_enzyme"/>
</dbReference>
<keyword evidence="2 4" id="KW-0378">Hydrolase</keyword>
<gene>
    <name evidence="4" type="ORF">QM524_00095</name>
</gene>
<accession>A0ABT6Y3B8</accession>